<dbReference type="PANTHER" id="PTHR43318">
    <property type="entry name" value="UDP-N-ACETYLGLUCOSAMINE 4,6-DEHYDRATASE"/>
    <property type="match status" value="1"/>
</dbReference>
<dbReference type="eggNOG" id="COG1086">
    <property type="taxonomic scope" value="Bacteria"/>
</dbReference>
<reference key="1">
    <citation type="submission" date="2010-11" db="EMBL/GenBank/DDBJ databases">
        <title>The complete genome of Paludibacter propionicigenes DSM 17365.</title>
        <authorList>
            <consortium name="US DOE Joint Genome Institute (JGI-PGF)"/>
            <person name="Lucas S."/>
            <person name="Copeland A."/>
            <person name="Lapidus A."/>
            <person name="Bruce D."/>
            <person name="Goodwin L."/>
            <person name="Pitluck S."/>
            <person name="Kyrpides N."/>
            <person name="Mavromatis K."/>
            <person name="Ivanova N."/>
            <person name="Munk A.C."/>
            <person name="Brettin T."/>
            <person name="Detter J.C."/>
            <person name="Han C."/>
            <person name="Tapia R."/>
            <person name="Land M."/>
            <person name="Hauser L."/>
            <person name="Markowitz V."/>
            <person name="Cheng J.-F."/>
            <person name="Hugenholtz P."/>
            <person name="Woyke T."/>
            <person name="Wu D."/>
            <person name="Gronow S."/>
            <person name="Wellnitz S."/>
            <person name="Brambilla E."/>
            <person name="Klenk H.-P."/>
            <person name="Eisen J.A."/>
        </authorList>
    </citation>
    <scope>NUCLEOTIDE SEQUENCE</scope>
    <source>
        <strain>WB4</strain>
    </source>
</reference>
<proteinExistence type="inferred from homology"/>
<evidence type="ECO:0000313" key="5">
    <source>
        <dbReference type="Proteomes" id="UP000008718"/>
    </source>
</evidence>
<evidence type="ECO:0000259" key="3">
    <source>
        <dbReference type="Pfam" id="PF02719"/>
    </source>
</evidence>
<dbReference type="Pfam" id="PF13727">
    <property type="entry name" value="CoA_binding_3"/>
    <property type="match status" value="1"/>
</dbReference>
<feature type="transmembrane region" description="Helical" evidence="2">
    <location>
        <begin position="100"/>
        <end position="123"/>
    </location>
</feature>
<dbReference type="Pfam" id="PF02719">
    <property type="entry name" value="Polysacc_synt_2"/>
    <property type="match status" value="1"/>
</dbReference>
<protein>
    <submittedName>
        <fullName evidence="4">Polysaccharide biosynthesis protein CapD</fullName>
    </submittedName>
</protein>
<dbReference type="InterPro" id="IPR036291">
    <property type="entry name" value="NAD(P)-bd_dom_sf"/>
</dbReference>
<dbReference type="EMBL" id="CP002345">
    <property type="protein sequence ID" value="ADQ79095.1"/>
    <property type="molecule type" value="Genomic_DNA"/>
</dbReference>
<dbReference type="HOGENOM" id="CLU_013560_5_2_10"/>
<accession>E4T301</accession>
<dbReference type="STRING" id="694427.Palpr_0945"/>
<evidence type="ECO:0000256" key="1">
    <source>
        <dbReference type="ARBA" id="ARBA00007430"/>
    </source>
</evidence>
<sequence length="664" mass="76349">MYFIATKTYMEKIQNRLRSLFKLIMRTSLINRWIVFEIDLLICIAGYGIATFIQVRNSNMDITGSRLFLAGVVYILSTSVCFYTLKPYRGLIRHSSLIEMWRLFVSLVISVIVLYVFILSFGYSFSYRFFFVQNVFLISLVMLLLLRYAIVLVYNYTVNYTTEVRNKSLIYEIDMHSIALAQWLNKSAANKHQVQGFLTRNKNAKKTRIHGLPVHTLNEDRLDWFLRKNEVNTIIFPDYKSVRNEQSFISACIEMGMSVLVSPPFEGLDSNNKIRYQMKPIQFEDLLGRDEIMIDMEKIELQTRDKIILITGAAGSIGSELVRQLAHFKPKLLLVFDVAETPLHNLRMEMERNYPELKFVPIIGDVRSENRLDFVFRKYHPQIVYHAAAYKHVPLMEENPCEAVLVNIKGTMNLSNYAVRYKVESFVMISTDKAVNPTNVMGASKRIAEIYVQALAKETQKNGGKVNFVTTRFGNVLGSNGSVIPHFKEQIEKGGPVTVTHPDIIRYFMTIPEACRLVLEAASFGNTGEIYVFDMGSPVKIVDLAKRMIELAGFVPNKDINIEFIGLRPGEKLFEELLNDKETTIPTEHEKITIASVRQYEFEKVQSAVQNIIEFSNAVKVECTIKAMKELVPEFKSKNSPYAEFDNHELTECLMEINKEKINQ</sequence>
<dbReference type="Gene3D" id="3.40.50.720">
    <property type="entry name" value="NAD(P)-binding Rossmann-like Domain"/>
    <property type="match status" value="2"/>
</dbReference>
<comment type="similarity">
    <text evidence="1">Belongs to the polysaccharide synthase family.</text>
</comment>
<evidence type="ECO:0000256" key="2">
    <source>
        <dbReference type="SAM" id="Phobius"/>
    </source>
</evidence>
<feature type="transmembrane region" description="Helical" evidence="2">
    <location>
        <begin position="67"/>
        <end position="85"/>
    </location>
</feature>
<dbReference type="InterPro" id="IPR003869">
    <property type="entry name" value="Polysac_CapD-like"/>
</dbReference>
<dbReference type="KEGG" id="ppn:Palpr_0945"/>
<dbReference type="Proteomes" id="UP000008718">
    <property type="component" value="Chromosome"/>
</dbReference>
<organism evidence="4 5">
    <name type="scientific">Paludibacter propionicigenes (strain DSM 17365 / JCM 13257 / WB4)</name>
    <dbReference type="NCBI Taxonomy" id="694427"/>
    <lineage>
        <taxon>Bacteria</taxon>
        <taxon>Pseudomonadati</taxon>
        <taxon>Bacteroidota</taxon>
        <taxon>Bacteroidia</taxon>
        <taxon>Bacteroidales</taxon>
        <taxon>Paludibacteraceae</taxon>
        <taxon>Paludibacter</taxon>
    </lineage>
</organism>
<gene>
    <name evidence="4" type="ordered locus">Palpr_0945</name>
</gene>
<dbReference type="AlphaFoldDB" id="E4T301"/>
<keyword evidence="2" id="KW-1133">Transmembrane helix</keyword>
<keyword evidence="2" id="KW-0472">Membrane</keyword>
<dbReference type="CDD" id="cd05237">
    <property type="entry name" value="UDP_invert_4-6DH_SDR_e"/>
    <property type="match status" value="1"/>
</dbReference>
<dbReference type="PANTHER" id="PTHR43318:SF1">
    <property type="entry name" value="POLYSACCHARIDE BIOSYNTHESIS PROTEIN EPSC-RELATED"/>
    <property type="match status" value="1"/>
</dbReference>
<dbReference type="InterPro" id="IPR051203">
    <property type="entry name" value="Polysaccharide_Synthase-Rel"/>
</dbReference>
<name>E4T301_PALPW</name>
<feature type="transmembrane region" description="Helical" evidence="2">
    <location>
        <begin position="135"/>
        <end position="156"/>
    </location>
</feature>
<dbReference type="SUPFAM" id="SSF51735">
    <property type="entry name" value="NAD(P)-binding Rossmann-fold domains"/>
    <property type="match status" value="1"/>
</dbReference>
<feature type="domain" description="Polysaccharide biosynthesis protein CapD-like" evidence="3">
    <location>
        <begin position="308"/>
        <end position="595"/>
    </location>
</feature>
<evidence type="ECO:0000313" key="4">
    <source>
        <dbReference type="EMBL" id="ADQ79095.1"/>
    </source>
</evidence>
<keyword evidence="2" id="KW-0812">Transmembrane</keyword>
<keyword evidence="5" id="KW-1185">Reference proteome</keyword>
<reference evidence="4 5" key="2">
    <citation type="journal article" date="2011" name="Stand. Genomic Sci.">
        <title>Complete genome sequence of Paludibacter propionicigenes type strain (WB4).</title>
        <authorList>
            <person name="Gronow S."/>
            <person name="Munk C."/>
            <person name="Lapidus A."/>
            <person name="Nolan M."/>
            <person name="Lucas S."/>
            <person name="Hammon N."/>
            <person name="Deshpande S."/>
            <person name="Cheng J.F."/>
            <person name="Tapia R."/>
            <person name="Han C."/>
            <person name="Goodwin L."/>
            <person name="Pitluck S."/>
            <person name="Liolios K."/>
            <person name="Ivanova N."/>
            <person name="Mavromatis K."/>
            <person name="Mikhailova N."/>
            <person name="Pati A."/>
            <person name="Chen A."/>
            <person name="Palaniappan K."/>
            <person name="Land M."/>
            <person name="Hauser L."/>
            <person name="Chang Y.J."/>
            <person name="Jeffries C.D."/>
            <person name="Brambilla E."/>
            <person name="Rohde M."/>
            <person name="Goker M."/>
            <person name="Detter J.C."/>
            <person name="Woyke T."/>
            <person name="Bristow J."/>
            <person name="Eisen J.A."/>
            <person name="Markowitz V."/>
            <person name="Hugenholtz P."/>
            <person name="Kyrpides N.C."/>
            <person name="Klenk H.P."/>
        </authorList>
    </citation>
    <scope>NUCLEOTIDE SEQUENCE [LARGE SCALE GENOMIC DNA]</scope>
    <source>
        <strain evidence="5">DSM 17365 / JCM 13257 / WB4</strain>
    </source>
</reference>
<feature type="transmembrane region" description="Helical" evidence="2">
    <location>
        <begin position="33"/>
        <end position="55"/>
    </location>
</feature>